<accession>A0ABR7Q3U6</accession>
<dbReference type="RefSeq" id="WP_187560267.1">
    <property type="nucleotide sequence ID" value="NZ_JACGWS010000001.1"/>
</dbReference>
<feature type="signal peptide" evidence="1">
    <location>
        <begin position="1"/>
        <end position="20"/>
    </location>
</feature>
<organism evidence="3 4">
    <name type="scientific">Kordia aestuariivivens</name>
    <dbReference type="NCBI Taxonomy" id="2759037"/>
    <lineage>
        <taxon>Bacteria</taxon>
        <taxon>Pseudomonadati</taxon>
        <taxon>Bacteroidota</taxon>
        <taxon>Flavobacteriia</taxon>
        <taxon>Flavobacteriales</taxon>
        <taxon>Flavobacteriaceae</taxon>
        <taxon>Kordia</taxon>
    </lineage>
</organism>
<evidence type="ECO:0000313" key="3">
    <source>
        <dbReference type="EMBL" id="MBC8753226.1"/>
    </source>
</evidence>
<protein>
    <submittedName>
        <fullName evidence="3">Energy transducer TonB</fullName>
    </submittedName>
</protein>
<dbReference type="InterPro" id="IPR037682">
    <property type="entry name" value="TonB_C"/>
</dbReference>
<feature type="domain" description="TonB C-terminal" evidence="2">
    <location>
        <begin position="209"/>
        <end position="278"/>
    </location>
</feature>
<reference evidence="3 4" key="1">
    <citation type="submission" date="2020-07" db="EMBL/GenBank/DDBJ databases">
        <title>Description of Kordia aestuariivivens sp. nov., isolated from a tidal flat.</title>
        <authorList>
            <person name="Park S."/>
            <person name="Yoon J.-H."/>
        </authorList>
    </citation>
    <scope>NUCLEOTIDE SEQUENCE [LARGE SCALE GENOMIC DNA]</scope>
    <source>
        <strain evidence="3 4">YSTF-M3</strain>
    </source>
</reference>
<evidence type="ECO:0000313" key="4">
    <source>
        <dbReference type="Proteomes" id="UP000619238"/>
    </source>
</evidence>
<keyword evidence="4" id="KW-1185">Reference proteome</keyword>
<sequence length="280" mass="31696">MMKKYLFTALLFSLVFVCNAQDSFIIEQKSTPPPPPPIVEGCEEEEYRSKCGVDKLNNAAFEALKATDIEKIIGHTQKDIIFMKIILSYDIDKKLLLEDSSIKFHESKRKSFGVPLSFSLNELPFALSSTSFNQEAIMSSSLFLKIDRANKKLIPLYNYKPKRKSFSVPDKFAIYPGCEDQTTFATQRKCFGSSISKHVSENFDFEVVEKLDIEGVVKMYASFSIAENGSLTNVNVRAPHPMLAREVERIIKMLPEIKPASLRDTPVSIPYTLPIVFKVN</sequence>
<gene>
    <name evidence="3" type="ORF">H2O64_01000</name>
</gene>
<name>A0ABR7Q3U6_9FLAO</name>
<dbReference type="EMBL" id="JACGWS010000001">
    <property type="protein sequence ID" value="MBC8753226.1"/>
    <property type="molecule type" value="Genomic_DNA"/>
</dbReference>
<dbReference type="Pfam" id="PF03544">
    <property type="entry name" value="TonB_C"/>
    <property type="match status" value="1"/>
</dbReference>
<dbReference type="SUPFAM" id="SSF74653">
    <property type="entry name" value="TolA/TonB C-terminal domain"/>
    <property type="match status" value="1"/>
</dbReference>
<evidence type="ECO:0000259" key="2">
    <source>
        <dbReference type="Pfam" id="PF03544"/>
    </source>
</evidence>
<evidence type="ECO:0000256" key="1">
    <source>
        <dbReference type="SAM" id="SignalP"/>
    </source>
</evidence>
<feature type="chain" id="PRO_5045478996" evidence="1">
    <location>
        <begin position="21"/>
        <end position="280"/>
    </location>
</feature>
<dbReference type="Proteomes" id="UP000619238">
    <property type="component" value="Unassembled WGS sequence"/>
</dbReference>
<keyword evidence="1" id="KW-0732">Signal</keyword>
<proteinExistence type="predicted"/>
<comment type="caution">
    <text evidence="3">The sequence shown here is derived from an EMBL/GenBank/DDBJ whole genome shotgun (WGS) entry which is preliminary data.</text>
</comment>
<dbReference type="Gene3D" id="3.30.1150.10">
    <property type="match status" value="1"/>
</dbReference>